<dbReference type="AlphaFoldDB" id="A0A7R9BTG5"/>
<feature type="coiled-coil region" evidence="1">
    <location>
        <begin position="39"/>
        <end position="99"/>
    </location>
</feature>
<reference evidence="3" key="1">
    <citation type="submission" date="2020-11" db="EMBL/GenBank/DDBJ databases">
        <authorList>
            <person name="Tran Van P."/>
        </authorList>
    </citation>
    <scope>NUCLEOTIDE SEQUENCE</scope>
</reference>
<keyword evidence="1" id="KW-0175">Coiled coil</keyword>
<accession>A0A7R9BTG5</accession>
<evidence type="ECO:0000256" key="1">
    <source>
        <dbReference type="SAM" id="Coils"/>
    </source>
</evidence>
<dbReference type="EMBL" id="CAJPEX010002746">
    <property type="protein sequence ID" value="CAG0921441.1"/>
    <property type="molecule type" value="Genomic_DNA"/>
</dbReference>
<proteinExistence type="predicted"/>
<evidence type="ECO:0000256" key="2">
    <source>
        <dbReference type="SAM" id="MobiDB-lite"/>
    </source>
</evidence>
<organism evidence="3">
    <name type="scientific">Notodromas monacha</name>
    <dbReference type="NCBI Taxonomy" id="399045"/>
    <lineage>
        <taxon>Eukaryota</taxon>
        <taxon>Metazoa</taxon>
        <taxon>Ecdysozoa</taxon>
        <taxon>Arthropoda</taxon>
        <taxon>Crustacea</taxon>
        <taxon>Oligostraca</taxon>
        <taxon>Ostracoda</taxon>
        <taxon>Podocopa</taxon>
        <taxon>Podocopida</taxon>
        <taxon>Cypridocopina</taxon>
        <taxon>Cypridoidea</taxon>
        <taxon>Cyprididae</taxon>
        <taxon>Notodromas</taxon>
    </lineage>
</organism>
<feature type="compositionally biased region" description="Basic and acidic residues" evidence="2">
    <location>
        <begin position="424"/>
        <end position="434"/>
    </location>
</feature>
<protein>
    <submittedName>
        <fullName evidence="3">Uncharacterized protein</fullName>
    </submittedName>
</protein>
<name>A0A7R9BTG5_9CRUS</name>
<feature type="region of interest" description="Disordered" evidence="2">
    <location>
        <begin position="421"/>
        <end position="443"/>
    </location>
</feature>
<sequence length="443" mass="49587">AESFKAVEAEKLQLADRLAKKSRDLDLLKRSKSHWDSRSADAGIRIEQLETQMKSAQEKLNEIEIEEQAKARNLYEPLLASLRSQLAKSDQELKNQRLMQTLKTRDLEGVHAKEMETQKKYFSSQLDLVDRDKKSLLQIVDTQAMELQKIKQAQTVLQDSLRQADKNTRAWSHIENDSHRTGLVLEVAEKLIALAETETAWISKAVDHTAQIAKQFQHRPCSEALVWKKVKALEEQLGDLRRLTGNKTKNQDQDQNLNAVGDPWEDRVLKSCEQREIALLQNLVAGKTRSQSSSASSCDPRVILDQNLNAVGDPWEDRVLKSCEQREIALLQNLVAGKTRSQSSSASSCDPRVILANPQENGDDSPDCTSLDASVAMDIDSSVACSASISAFAAAADLVPARQDKLVQTVNVFPGEPRVTGCKSEPKLMRDKQPRARRASTWR</sequence>
<dbReference type="EMBL" id="OA884783">
    <property type="protein sequence ID" value="CAD7281289.1"/>
    <property type="molecule type" value="Genomic_DNA"/>
</dbReference>
<gene>
    <name evidence="3" type="ORF">NMOB1V02_LOCUS8937</name>
</gene>
<evidence type="ECO:0000313" key="4">
    <source>
        <dbReference type="Proteomes" id="UP000678499"/>
    </source>
</evidence>
<feature type="non-terminal residue" evidence="3">
    <location>
        <position position="443"/>
    </location>
</feature>
<dbReference type="Proteomes" id="UP000678499">
    <property type="component" value="Unassembled WGS sequence"/>
</dbReference>
<keyword evidence="4" id="KW-1185">Reference proteome</keyword>
<evidence type="ECO:0000313" key="3">
    <source>
        <dbReference type="EMBL" id="CAD7281289.1"/>
    </source>
</evidence>